<proteinExistence type="predicted"/>
<protein>
    <submittedName>
        <fullName evidence="1">Uncharacterized protein</fullName>
    </submittedName>
</protein>
<organism evidence="1 2">
    <name type="scientific">Cymbomonas tetramitiformis</name>
    <dbReference type="NCBI Taxonomy" id="36881"/>
    <lineage>
        <taxon>Eukaryota</taxon>
        <taxon>Viridiplantae</taxon>
        <taxon>Chlorophyta</taxon>
        <taxon>Pyramimonadophyceae</taxon>
        <taxon>Pyramimonadales</taxon>
        <taxon>Pyramimonadaceae</taxon>
        <taxon>Cymbomonas</taxon>
    </lineage>
</organism>
<evidence type="ECO:0000313" key="1">
    <source>
        <dbReference type="EMBL" id="KAK3285415.1"/>
    </source>
</evidence>
<name>A0AAE0GVZ2_9CHLO</name>
<reference evidence="1 2" key="1">
    <citation type="journal article" date="2015" name="Genome Biol. Evol.">
        <title>Comparative Genomics of a Bacterivorous Green Alga Reveals Evolutionary Causalities and Consequences of Phago-Mixotrophic Mode of Nutrition.</title>
        <authorList>
            <person name="Burns J.A."/>
            <person name="Paasch A."/>
            <person name="Narechania A."/>
            <person name="Kim E."/>
        </authorList>
    </citation>
    <scope>NUCLEOTIDE SEQUENCE [LARGE SCALE GENOMIC DNA]</scope>
    <source>
        <strain evidence="1 2">PLY_AMNH</strain>
    </source>
</reference>
<gene>
    <name evidence="1" type="ORF">CYMTET_6981</name>
</gene>
<keyword evidence="2" id="KW-1185">Reference proteome</keyword>
<dbReference type="AlphaFoldDB" id="A0AAE0GVZ2"/>
<comment type="caution">
    <text evidence="1">The sequence shown here is derived from an EMBL/GenBank/DDBJ whole genome shotgun (WGS) entry which is preliminary data.</text>
</comment>
<dbReference type="EMBL" id="LGRX02001830">
    <property type="protein sequence ID" value="KAK3285415.1"/>
    <property type="molecule type" value="Genomic_DNA"/>
</dbReference>
<accession>A0AAE0GVZ2</accession>
<dbReference type="Proteomes" id="UP001190700">
    <property type="component" value="Unassembled WGS sequence"/>
</dbReference>
<evidence type="ECO:0000313" key="2">
    <source>
        <dbReference type="Proteomes" id="UP001190700"/>
    </source>
</evidence>
<sequence>MVLHGYEKAAEVVDVDTMLVDVDMAPFCASAVATSGVAAARTVGKEFEMLRATKDVSVADIDEFCLMPPAELLYLRGGQQPRGDDSGERGVFECIILGRDLAPAKSVAGALGEQGVQIPLDMSSSYHRRLLIVQLIKEVQFSKAMFQLDQAALAPLTDETVELRSPNNVRGLQPVGADLLEMATSSSLVMKDGAFEEEFHQLPVASGPGISQLRFEQLRAVVAATIMNTTNELLSMHMPRDCRG</sequence>